<accession>A0ABM9U9W4</accession>
<comment type="caution">
    <text evidence="1">The sequence shown here is derived from an EMBL/GenBank/DDBJ whole genome shotgun (WGS) entry which is preliminary data.</text>
</comment>
<dbReference type="Proteomes" id="UP000182178">
    <property type="component" value="Unassembled WGS sequence"/>
</dbReference>
<dbReference type="EMBL" id="CYHC01000018">
    <property type="protein sequence ID" value="CUA91038.1"/>
    <property type="molecule type" value="Genomic_DNA"/>
</dbReference>
<evidence type="ECO:0000313" key="2">
    <source>
        <dbReference type="Proteomes" id="UP000182178"/>
    </source>
</evidence>
<name>A0ABM9U9W4_9HYPH</name>
<proteinExistence type="predicted"/>
<organism evidence="1 2">
    <name type="scientific">Chelatococcus sambhunathii</name>
    <dbReference type="NCBI Taxonomy" id="363953"/>
    <lineage>
        <taxon>Bacteria</taxon>
        <taxon>Pseudomonadati</taxon>
        <taxon>Pseudomonadota</taxon>
        <taxon>Alphaproteobacteria</taxon>
        <taxon>Hyphomicrobiales</taxon>
        <taxon>Chelatococcaceae</taxon>
        <taxon>Chelatococcus</taxon>
    </lineage>
</organism>
<keyword evidence="2" id="KW-1185">Reference proteome</keyword>
<gene>
    <name evidence="1" type="ORF">Ga0061061_11814</name>
</gene>
<protein>
    <submittedName>
        <fullName evidence="1">Uncharacterized protein</fullName>
    </submittedName>
</protein>
<dbReference type="RefSeq" id="WP_141659731.1">
    <property type="nucleotide sequence ID" value="NZ_CYHC01000018.1"/>
</dbReference>
<sequence>MQNPDWTKAEIRTLHRVHPMRSDITMHGIARGARPAADDMGSGRANVKTGRGAGWSILPRQAA</sequence>
<evidence type="ECO:0000313" key="1">
    <source>
        <dbReference type="EMBL" id="CUA91038.1"/>
    </source>
</evidence>
<reference evidence="1 2" key="1">
    <citation type="submission" date="2015-08" db="EMBL/GenBank/DDBJ databases">
        <authorList>
            <person name="Varghese N."/>
        </authorList>
    </citation>
    <scope>NUCLEOTIDE SEQUENCE [LARGE SCALE GENOMIC DNA]</scope>
    <source>
        <strain evidence="1 2">DSM 18167</strain>
    </source>
</reference>